<dbReference type="SUPFAM" id="SSF52151">
    <property type="entry name" value="FabD/lysophospholipase-like"/>
    <property type="match status" value="1"/>
</dbReference>
<keyword evidence="3 6" id="KW-0808">Transferase</keyword>
<dbReference type="InterPro" id="IPR001227">
    <property type="entry name" value="Ac_transferase_dom_sf"/>
</dbReference>
<evidence type="ECO:0000313" key="9">
    <source>
        <dbReference type="EMBL" id="SHE86128.1"/>
    </source>
</evidence>
<organism evidence="9 10">
    <name type="scientific">Marinomonas polaris DSM 16579</name>
    <dbReference type="NCBI Taxonomy" id="1122206"/>
    <lineage>
        <taxon>Bacteria</taxon>
        <taxon>Pseudomonadati</taxon>
        <taxon>Pseudomonadota</taxon>
        <taxon>Gammaproteobacteria</taxon>
        <taxon>Oceanospirillales</taxon>
        <taxon>Oceanospirillaceae</taxon>
        <taxon>Marinomonas</taxon>
    </lineage>
</organism>
<dbReference type="Gene3D" id="3.40.366.10">
    <property type="entry name" value="Malonyl-Coenzyme A Acyl Carrier Protein, domain 2"/>
    <property type="match status" value="1"/>
</dbReference>
<dbReference type="SMART" id="SM00827">
    <property type="entry name" value="PKS_AT"/>
    <property type="match status" value="1"/>
</dbReference>
<feature type="domain" description="Malonyl-CoA:ACP transacylase (MAT)" evidence="8">
    <location>
        <begin position="6"/>
        <end position="290"/>
    </location>
</feature>
<evidence type="ECO:0000259" key="8">
    <source>
        <dbReference type="SMART" id="SM00827"/>
    </source>
</evidence>
<sequence>MTQVFTFPGQGSQRAHMLQNLPDHPNVTLIKQQAEDILGVKLNALDSQEALTDTVNVQLALLICGVAWGQYLQNVGIKPDYVLGLSIGAYPAAVVAGSLDFGDALRLVKARADSMKSAYPSGYGMLAITGAEFKHVQAAVNLLQEKGEKVYLANLNGEYQFVLAGEKRVLKNAAEQVRSQGIGASVFLDVTVPSHCPLLKEQSEKLLAMFQAITLKTSNSLYVSAAKARVLRKPDDIKEDLALNMAHQLHWYDSCQMLAERGVNKALEMPPGSTLTGLFRKVLNGGECYSIENINLKTIL</sequence>
<evidence type="ECO:0000256" key="5">
    <source>
        <dbReference type="ARBA" id="ARBA00048462"/>
    </source>
</evidence>
<dbReference type="InterPro" id="IPR016035">
    <property type="entry name" value="Acyl_Trfase/lysoPLipase"/>
</dbReference>
<dbReference type="InterPro" id="IPR024925">
    <property type="entry name" value="Malonyl_CoA-ACP_transAc"/>
</dbReference>
<dbReference type="GO" id="GO:0005829">
    <property type="term" value="C:cytosol"/>
    <property type="evidence" value="ECO:0007669"/>
    <property type="project" value="TreeGrafter"/>
</dbReference>
<evidence type="ECO:0000256" key="3">
    <source>
        <dbReference type="ARBA" id="ARBA00022679"/>
    </source>
</evidence>
<dbReference type="STRING" id="1122206.SAMN02745753_00918"/>
<evidence type="ECO:0000256" key="4">
    <source>
        <dbReference type="ARBA" id="ARBA00023315"/>
    </source>
</evidence>
<comment type="similarity">
    <text evidence="6">Belongs to the fabD family.</text>
</comment>
<feature type="active site" evidence="7">
    <location>
        <position position="195"/>
    </location>
</feature>
<dbReference type="AlphaFoldDB" id="A0A1M4WY43"/>
<dbReference type="RefSeq" id="WP_072838549.1">
    <property type="nucleotide sequence ID" value="NZ_FQVF01000004.1"/>
</dbReference>
<dbReference type="Gene3D" id="3.30.70.250">
    <property type="entry name" value="Malonyl-CoA ACP transacylase, ACP-binding"/>
    <property type="match status" value="1"/>
</dbReference>
<dbReference type="InterPro" id="IPR016036">
    <property type="entry name" value="Malonyl_transacylase_ACP-bd"/>
</dbReference>
<dbReference type="InterPro" id="IPR014043">
    <property type="entry name" value="Acyl_transferase_dom"/>
</dbReference>
<keyword evidence="10" id="KW-1185">Reference proteome</keyword>
<protein>
    <recommendedName>
        <fullName evidence="2 6">Malonyl CoA-acyl carrier protein transacylase</fullName>
        <ecNumber evidence="1 6">2.3.1.39</ecNumber>
    </recommendedName>
</protein>
<dbReference type="PANTHER" id="PTHR42681:SF1">
    <property type="entry name" value="MALONYL-COA-ACYL CARRIER PROTEIN TRANSACYLASE, MITOCHONDRIAL"/>
    <property type="match status" value="1"/>
</dbReference>
<dbReference type="PANTHER" id="PTHR42681">
    <property type="entry name" value="MALONYL-COA-ACYL CARRIER PROTEIN TRANSACYLASE, MITOCHONDRIAL"/>
    <property type="match status" value="1"/>
</dbReference>
<dbReference type="SUPFAM" id="SSF55048">
    <property type="entry name" value="Probable ACP-binding domain of malonyl-CoA ACP transacylase"/>
    <property type="match status" value="1"/>
</dbReference>
<evidence type="ECO:0000256" key="6">
    <source>
        <dbReference type="PIRNR" id="PIRNR000446"/>
    </source>
</evidence>
<gene>
    <name evidence="9" type="ORF">SAMN02745753_00918</name>
</gene>
<dbReference type="GO" id="GO:0006633">
    <property type="term" value="P:fatty acid biosynthetic process"/>
    <property type="evidence" value="ECO:0007669"/>
    <property type="project" value="TreeGrafter"/>
</dbReference>
<dbReference type="EMBL" id="FQVF01000004">
    <property type="protein sequence ID" value="SHE86128.1"/>
    <property type="molecule type" value="Genomic_DNA"/>
</dbReference>
<feature type="active site" evidence="7">
    <location>
        <position position="86"/>
    </location>
</feature>
<dbReference type="GO" id="GO:0004314">
    <property type="term" value="F:[acyl-carrier-protein] S-malonyltransferase activity"/>
    <property type="evidence" value="ECO:0007669"/>
    <property type="project" value="UniProtKB-EC"/>
</dbReference>
<dbReference type="InterPro" id="IPR050858">
    <property type="entry name" value="Mal-CoA-ACP_Trans/PKS_FabD"/>
</dbReference>
<dbReference type="Proteomes" id="UP000184517">
    <property type="component" value="Unassembled WGS sequence"/>
</dbReference>
<evidence type="ECO:0000256" key="2">
    <source>
        <dbReference type="ARBA" id="ARBA00018953"/>
    </source>
</evidence>
<evidence type="ECO:0000256" key="1">
    <source>
        <dbReference type="ARBA" id="ARBA00013258"/>
    </source>
</evidence>
<evidence type="ECO:0000313" key="10">
    <source>
        <dbReference type="Proteomes" id="UP000184517"/>
    </source>
</evidence>
<proteinExistence type="inferred from homology"/>
<dbReference type="PIRSF" id="PIRSF000446">
    <property type="entry name" value="Mct"/>
    <property type="match status" value="1"/>
</dbReference>
<reference evidence="10" key="1">
    <citation type="submission" date="2016-11" db="EMBL/GenBank/DDBJ databases">
        <authorList>
            <person name="Varghese N."/>
            <person name="Submissions S."/>
        </authorList>
    </citation>
    <scope>NUCLEOTIDE SEQUENCE [LARGE SCALE GENOMIC DNA]</scope>
    <source>
        <strain evidence="10">DSM 16579</strain>
    </source>
</reference>
<comment type="catalytic activity">
    <reaction evidence="5 6">
        <text>holo-[ACP] + malonyl-CoA = malonyl-[ACP] + CoA</text>
        <dbReference type="Rhea" id="RHEA:41792"/>
        <dbReference type="Rhea" id="RHEA-COMP:9623"/>
        <dbReference type="Rhea" id="RHEA-COMP:9685"/>
        <dbReference type="ChEBI" id="CHEBI:57287"/>
        <dbReference type="ChEBI" id="CHEBI:57384"/>
        <dbReference type="ChEBI" id="CHEBI:64479"/>
        <dbReference type="ChEBI" id="CHEBI:78449"/>
        <dbReference type="EC" id="2.3.1.39"/>
    </reaction>
</comment>
<name>A0A1M4WY43_9GAMM</name>
<dbReference type="OrthoDB" id="9808564at2"/>
<evidence type="ECO:0000256" key="7">
    <source>
        <dbReference type="PIRSR" id="PIRSR000446-1"/>
    </source>
</evidence>
<dbReference type="EC" id="2.3.1.39" evidence="1 6"/>
<keyword evidence="4 6" id="KW-0012">Acyltransferase</keyword>
<dbReference type="Pfam" id="PF00698">
    <property type="entry name" value="Acyl_transf_1"/>
    <property type="match status" value="1"/>
</dbReference>
<accession>A0A1M4WY43</accession>